<accession>A0A1E1L489</accession>
<dbReference type="EMBL" id="FJUX01000076">
    <property type="protein sequence ID" value="CZT05325.1"/>
    <property type="molecule type" value="Genomic_DNA"/>
</dbReference>
<dbReference type="AlphaFoldDB" id="A0A1E1L489"/>
<reference evidence="2" key="1">
    <citation type="submission" date="2016-03" db="EMBL/GenBank/DDBJ databases">
        <authorList>
            <person name="Guldener U."/>
        </authorList>
    </citation>
    <scope>NUCLEOTIDE SEQUENCE [LARGE SCALE GENOMIC DNA]</scope>
    <source>
        <strain evidence="2">04CH-RAC-A.6.1</strain>
    </source>
</reference>
<sequence length="123" mass="14464">MKEAEENADSKCKSTKFPLSAYMRESWETGRFWLTYAARKSWAFDVIYWKYLDERFFGRSEDHVAENELWKTRAHLLSEGARAAMEPFVARKVDEMKERKLVEWSPGAARSRLKEVLSNGHVV</sequence>
<organism evidence="1 2">
    <name type="scientific">Rhynchosporium agropyri</name>
    <dbReference type="NCBI Taxonomy" id="914238"/>
    <lineage>
        <taxon>Eukaryota</taxon>
        <taxon>Fungi</taxon>
        <taxon>Dikarya</taxon>
        <taxon>Ascomycota</taxon>
        <taxon>Pezizomycotina</taxon>
        <taxon>Leotiomycetes</taxon>
        <taxon>Helotiales</taxon>
        <taxon>Ploettnerulaceae</taxon>
        <taxon>Rhynchosporium</taxon>
    </lineage>
</organism>
<evidence type="ECO:0000313" key="2">
    <source>
        <dbReference type="Proteomes" id="UP000178912"/>
    </source>
</evidence>
<dbReference type="Proteomes" id="UP000178912">
    <property type="component" value="Unassembled WGS sequence"/>
</dbReference>
<name>A0A1E1L489_9HELO</name>
<gene>
    <name evidence="1" type="ORF">RAG0_11474</name>
</gene>
<proteinExistence type="predicted"/>
<dbReference type="OrthoDB" id="5412996at2759"/>
<keyword evidence="2" id="KW-1185">Reference proteome</keyword>
<protein>
    <submittedName>
        <fullName evidence="1">Uncharacterized protein</fullName>
    </submittedName>
</protein>
<evidence type="ECO:0000313" key="1">
    <source>
        <dbReference type="EMBL" id="CZT05325.1"/>
    </source>
</evidence>